<keyword evidence="7 9" id="KW-0472">Membrane</keyword>
<dbReference type="Gene3D" id="3.30.450.350">
    <property type="entry name" value="CHASE domain"/>
    <property type="match status" value="1"/>
</dbReference>
<keyword evidence="12" id="KW-1185">Reference proteome</keyword>
<dbReference type="PANTHER" id="PTHR24421">
    <property type="entry name" value="NITRATE/NITRITE SENSOR PROTEIN NARX-RELATED"/>
    <property type="match status" value="1"/>
</dbReference>
<dbReference type="InterPro" id="IPR006189">
    <property type="entry name" value="CHASE_dom"/>
</dbReference>
<evidence type="ECO:0000256" key="1">
    <source>
        <dbReference type="ARBA" id="ARBA00004370"/>
    </source>
</evidence>
<dbReference type="Pfam" id="PF07730">
    <property type="entry name" value="HisKA_3"/>
    <property type="match status" value="1"/>
</dbReference>
<evidence type="ECO:0000256" key="5">
    <source>
        <dbReference type="ARBA" id="ARBA00022989"/>
    </source>
</evidence>
<dbReference type="Pfam" id="PF02518">
    <property type="entry name" value="HATPase_c"/>
    <property type="match status" value="1"/>
</dbReference>
<dbReference type="RefSeq" id="WP_379786029.1">
    <property type="nucleotide sequence ID" value="NZ_JBHSMU010000016.1"/>
</dbReference>
<dbReference type="Gene3D" id="3.30.565.10">
    <property type="entry name" value="Histidine kinase-like ATPase, C-terminal domain"/>
    <property type="match status" value="1"/>
</dbReference>
<feature type="coiled-coil region" evidence="8">
    <location>
        <begin position="355"/>
        <end position="389"/>
    </location>
</feature>
<keyword evidence="6" id="KW-0902">Two-component regulatory system</keyword>
<keyword evidence="3 9" id="KW-0812">Transmembrane</keyword>
<gene>
    <name evidence="11" type="ORF">ACFPN5_22310</name>
</gene>
<proteinExistence type="predicted"/>
<comment type="caution">
    <text evidence="11">The sequence shown here is derived from an EMBL/GenBank/DDBJ whole genome shotgun (WGS) entry which is preliminary data.</text>
</comment>
<evidence type="ECO:0000256" key="9">
    <source>
        <dbReference type="SAM" id="Phobius"/>
    </source>
</evidence>
<protein>
    <submittedName>
        <fullName evidence="11">CHASE domain-containing protein</fullName>
    </submittedName>
</protein>
<dbReference type="PANTHER" id="PTHR24421:SF59">
    <property type="entry name" value="OXYGEN SENSOR HISTIDINE KINASE NREB"/>
    <property type="match status" value="1"/>
</dbReference>
<accession>A0ABW0LCQ7</accession>
<dbReference type="SUPFAM" id="SSF55874">
    <property type="entry name" value="ATPase domain of HSP90 chaperone/DNA topoisomerase II/histidine kinase"/>
    <property type="match status" value="1"/>
</dbReference>
<dbReference type="SMART" id="SM00387">
    <property type="entry name" value="HATPase_c"/>
    <property type="match status" value="1"/>
</dbReference>
<dbReference type="InterPro" id="IPR003594">
    <property type="entry name" value="HATPase_dom"/>
</dbReference>
<dbReference type="InterPro" id="IPR011712">
    <property type="entry name" value="Sig_transdc_His_kin_sub3_dim/P"/>
</dbReference>
<dbReference type="Pfam" id="PF03924">
    <property type="entry name" value="CHASE"/>
    <property type="match status" value="1"/>
</dbReference>
<keyword evidence="8" id="KW-0175">Coiled coil</keyword>
<evidence type="ECO:0000256" key="7">
    <source>
        <dbReference type="ARBA" id="ARBA00023136"/>
    </source>
</evidence>
<dbReference type="Proteomes" id="UP001596050">
    <property type="component" value="Unassembled WGS sequence"/>
</dbReference>
<evidence type="ECO:0000256" key="4">
    <source>
        <dbReference type="ARBA" id="ARBA00022777"/>
    </source>
</evidence>
<evidence type="ECO:0000256" key="8">
    <source>
        <dbReference type="SAM" id="Coils"/>
    </source>
</evidence>
<dbReference type="InterPro" id="IPR050482">
    <property type="entry name" value="Sensor_HK_TwoCompSys"/>
</dbReference>
<comment type="subcellular location">
    <subcellularLocation>
        <location evidence="1">Membrane</location>
    </subcellularLocation>
</comment>
<name>A0ABW0LCQ7_9BURK</name>
<organism evidence="11 12">
    <name type="scientific">Massilia niabensis</name>
    <dbReference type="NCBI Taxonomy" id="544910"/>
    <lineage>
        <taxon>Bacteria</taxon>
        <taxon>Pseudomonadati</taxon>
        <taxon>Pseudomonadota</taxon>
        <taxon>Betaproteobacteria</taxon>
        <taxon>Burkholderiales</taxon>
        <taxon>Oxalobacteraceae</taxon>
        <taxon>Telluria group</taxon>
        <taxon>Massilia</taxon>
    </lineage>
</organism>
<keyword evidence="5 9" id="KW-1133">Transmembrane helix</keyword>
<dbReference type="SMART" id="SM01079">
    <property type="entry name" value="CHASE"/>
    <property type="match status" value="1"/>
</dbReference>
<dbReference type="InterPro" id="IPR036890">
    <property type="entry name" value="HATPase_C_sf"/>
</dbReference>
<evidence type="ECO:0000313" key="12">
    <source>
        <dbReference type="Proteomes" id="UP001596050"/>
    </source>
</evidence>
<reference evidence="12" key="1">
    <citation type="journal article" date="2019" name="Int. J. Syst. Evol. Microbiol.">
        <title>The Global Catalogue of Microorganisms (GCM) 10K type strain sequencing project: providing services to taxonomists for standard genome sequencing and annotation.</title>
        <authorList>
            <consortium name="The Broad Institute Genomics Platform"/>
            <consortium name="The Broad Institute Genome Sequencing Center for Infectious Disease"/>
            <person name="Wu L."/>
            <person name="Ma J."/>
        </authorList>
    </citation>
    <scope>NUCLEOTIDE SEQUENCE [LARGE SCALE GENOMIC DNA]</scope>
    <source>
        <strain evidence="12">KACC 12649</strain>
    </source>
</reference>
<evidence type="ECO:0000313" key="11">
    <source>
        <dbReference type="EMBL" id="MFC5462548.1"/>
    </source>
</evidence>
<dbReference type="CDD" id="cd16917">
    <property type="entry name" value="HATPase_UhpB-NarQ-NarX-like"/>
    <property type="match status" value="1"/>
</dbReference>
<keyword evidence="4" id="KW-0418">Kinase</keyword>
<evidence type="ECO:0000256" key="6">
    <source>
        <dbReference type="ARBA" id="ARBA00023012"/>
    </source>
</evidence>
<dbReference type="Gene3D" id="1.20.5.1930">
    <property type="match status" value="1"/>
</dbReference>
<feature type="domain" description="CHASE" evidence="10">
    <location>
        <begin position="78"/>
        <end position="245"/>
    </location>
</feature>
<sequence length="618" mass="67687">MGTAAWITRIKSIKHGAWLGALLSLGVGAGLHASTSQSIENDAHKRFDQTARTVQSILDGRIKTFADLLRGTSSLFLAGEEVSRDEFRRYVAGRDLPHQFPAIETINFARSITDAERSGSEARMLQNIDGRGRSARIVPEGRRPEYTVLTFVEPVTAQAEQIGIDLQARPGVASTLANSRDTGEVSTSSVRVKVASKPSGLGMRMPVYRPFMPLQDVSQRRAAYLGSVGIEFSADRLAQAALDNMPKNATRLVISDMSPLEDSGADPSASRRTVYFDNRPGAAPDERVEFRALLPVGVGGRGWDIDFSVDKRSMYSSIDSALPWVAMLAGMIGTALLYALFQTLSSSRRRAIGLAEEMAGELRASEVKLQKTNDNLRRLAAHAESIKESERKRIAREIHDDLGQNLLALRIEVDLLASRTNGLHPRLRTRARWMLDQIDATIKSVRQIINDLRPNVLDLGLTAAVDWQIAEFQRRTGLACELVSHNLDLHVSDRCATTLFRILQESLTNVSRHARATAVRVELAVDPDSIWMTVSDNGIGLIQTGGQKPGSFGLVGIEERVRILGGRCLITSGPDRGTTVYVSIPAASNLLSVAPVLVPEYLAEAGPDRMWRLPQEIS</sequence>
<evidence type="ECO:0000259" key="10">
    <source>
        <dbReference type="PROSITE" id="PS50839"/>
    </source>
</evidence>
<dbReference type="PROSITE" id="PS50839">
    <property type="entry name" value="CHASE"/>
    <property type="match status" value="1"/>
</dbReference>
<evidence type="ECO:0000256" key="2">
    <source>
        <dbReference type="ARBA" id="ARBA00022679"/>
    </source>
</evidence>
<dbReference type="InterPro" id="IPR042240">
    <property type="entry name" value="CHASE_sf"/>
</dbReference>
<evidence type="ECO:0000256" key="3">
    <source>
        <dbReference type="ARBA" id="ARBA00022692"/>
    </source>
</evidence>
<feature type="transmembrane region" description="Helical" evidence="9">
    <location>
        <begin position="321"/>
        <end position="341"/>
    </location>
</feature>
<dbReference type="EMBL" id="JBHSMU010000016">
    <property type="protein sequence ID" value="MFC5462548.1"/>
    <property type="molecule type" value="Genomic_DNA"/>
</dbReference>
<keyword evidence="2" id="KW-0808">Transferase</keyword>